<feature type="transmembrane region" description="Helical" evidence="2">
    <location>
        <begin position="37"/>
        <end position="54"/>
    </location>
</feature>
<dbReference type="InterPro" id="IPR029063">
    <property type="entry name" value="SAM-dependent_MTases_sf"/>
</dbReference>
<feature type="transmembrane region" description="Helical" evidence="2">
    <location>
        <begin position="314"/>
        <end position="333"/>
    </location>
</feature>
<feature type="transmembrane region" description="Helical" evidence="2">
    <location>
        <begin position="127"/>
        <end position="148"/>
    </location>
</feature>
<reference evidence="3 4" key="1">
    <citation type="submission" date="2017-11" db="EMBL/GenBank/DDBJ databases">
        <title>The genome of Rhizophagus clarus HR1 reveals common genetic basis of auxotrophy among arbuscular mycorrhizal fungi.</title>
        <authorList>
            <person name="Kobayashi Y."/>
        </authorList>
    </citation>
    <scope>NUCLEOTIDE SEQUENCE [LARGE SCALE GENOMIC DNA]</scope>
    <source>
        <strain evidence="3 4">HR1</strain>
    </source>
</reference>
<dbReference type="PANTHER" id="PTHR43317">
    <property type="entry name" value="THERMOSPERMINE SYNTHASE ACAULIS5"/>
    <property type="match status" value="1"/>
</dbReference>
<dbReference type="Gene3D" id="3.40.50.150">
    <property type="entry name" value="Vaccinia Virus protein VP39"/>
    <property type="match status" value="1"/>
</dbReference>
<dbReference type="EMBL" id="BEXD01000567">
    <property type="protein sequence ID" value="GBB88541.1"/>
    <property type="molecule type" value="Genomic_DNA"/>
</dbReference>
<feature type="transmembrane region" description="Helical" evidence="2">
    <location>
        <begin position="238"/>
        <end position="256"/>
    </location>
</feature>
<keyword evidence="2" id="KW-0812">Transmembrane</keyword>
<sequence length="653" mass="74968">MVFKIVIVEFRERKIFLGDTIYWCDVVLPKKVDEIKLYQHIFSSVPLSFFFFFVDNMSRRRQRNVQQSSSSSPSQKQEDERVFSIIQLWTLPRTTLLLLTPILASTILQVSPRYIEPVYGNVFSTLYFDQAVFASLFFGIIIGIGLVAKSKDLTSKIRDEKLSRALIFGIDLCGIMLALSPLIIKVLYRLSEILGPYIGPHVTQLGLAYPVMFLLGYLNTIVCARLSKEQHFPAIKWAPYIAMYITITVTVTYVLYNIETRGKTCHRLYFASILISLIGALFKYLLKTYGEMNLVEDAAQRYKKLVDVSLSNKIRSTSVLLLPQIFIVVIALYNSNFNPHCNTGILQKSIVNDIEYTVLARNESITGWIEIIEEIKPRNIRVMRAGHSLIGGIYRNTNDSVFGSFYFLEAVRLIENRNQVGQERALQIGLGIGVSANSLQAHNVLLNIVELDPAVYDFATNYFGLEPKHNIYIQDGRRFINEEHSQSYDYVLHDVFTGGSVPSSLFSLEALVQIKRILKKDGILALNFVGSEKWPHSENLALVKNTINAVFPYYKCFREGPSEKGSFQNMVFFASTKPIIFRKPTNDDFMDSAMREYMLENFMQWTIDLSKLNNITDIITDLNNPLDKLQHLSAFEHWNIMRNLFPQEFWINY</sequence>
<evidence type="ECO:0000256" key="1">
    <source>
        <dbReference type="ARBA" id="ARBA00023115"/>
    </source>
</evidence>
<organism evidence="3 4">
    <name type="scientific">Rhizophagus clarus</name>
    <dbReference type="NCBI Taxonomy" id="94130"/>
    <lineage>
        <taxon>Eukaryota</taxon>
        <taxon>Fungi</taxon>
        <taxon>Fungi incertae sedis</taxon>
        <taxon>Mucoromycota</taxon>
        <taxon>Glomeromycotina</taxon>
        <taxon>Glomeromycetes</taxon>
        <taxon>Glomerales</taxon>
        <taxon>Glomeraceae</taxon>
        <taxon>Rhizophagus</taxon>
    </lineage>
</organism>
<keyword evidence="2" id="KW-1133">Transmembrane helix</keyword>
<gene>
    <name evidence="3" type="ORF">RclHR1_15080003</name>
</gene>
<feature type="transmembrane region" description="Helical" evidence="2">
    <location>
        <begin position="96"/>
        <end position="115"/>
    </location>
</feature>
<comment type="caution">
    <text evidence="3">The sequence shown here is derived from an EMBL/GenBank/DDBJ whole genome shotgun (WGS) entry which is preliminary data.</text>
</comment>
<protein>
    <recommendedName>
        <fullName evidence="5">PABS domain-containing protein</fullName>
    </recommendedName>
</protein>
<evidence type="ECO:0008006" key="5">
    <source>
        <dbReference type="Google" id="ProtNLM"/>
    </source>
</evidence>
<dbReference type="SUPFAM" id="SSF53335">
    <property type="entry name" value="S-adenosyl-L-methionine-dependent methyltransferases"/>
    <property type="match status" value="1"/>
</dbReference>
<accession>A0A2Z6QV23</accession>
<name>A0A2Z6QV23_9GLOM</name>
<dbReference type="AlphaFoldDB" id="A0A2Z6QV23"/>
<evidence type="ECO:0000313" key="3">
    <source>
        <dbReference type="EMBL" id="GBB88541.1"/>
    </source>
</evidence>
<dbReference type="PANTHER" id="PTHR43317:SF1">
    <property type="entry name" value="THERMOSPERMINE SYNTHASE ACAULIS5"/>
    <property type="match status" value="1"/>
</dbReference>
<keyword evidence="2" id="KW-0472">Membrane</keyword>
<dbReference type="GO" id="GO:0006596">
    <property type="term" value="P:polyamine biosynthetic process"/>
    <property type="evidence" value="ECO:0007669"/>
    <property type="project" value="UniProtKB-KW"/>
</dbReference>
<dbReference type="Proteomes" id="UP000247702">
    <property type="component" value="Unassembled WGS sequence"/>
</dbReference>
<feature type="transmembrane region" description="Helical" evidence="2">
    <location>
        <begin position="168"/>
        <end position="187"/>
    </location>
</feature>
<feature type="transmembrane region" description="Helical" evidence="2">
    <location>
        <begin position="268"/>
        <end position="286"/>
    </location>
</feature>
<evidence type="ECO:0000256" key="2">
    <source>
        <dbReference type="SAM" id="Phobius"/>
    </source>
</evidence>
<keyword evidence="4" id="KW-1185">Reference proteome</keyword>
<proteinExistence type="predicted"/>
<dbReference type="Pfam" id="PF01564">
    <property type="entry name" value="Spermine_synth"/>
    <property type="match status" value="1"/>
</dbReference>
<evidence type="ECO:0000313" key="4">
    <source>
        <dbReference type="Proteomes" id="UP000247702"/>
    </source>
</evidence>
<keyword evidence="1" id="KW-0620">Polyamine biosynthesis</keyword>
<feature type="transmembrane region" description="Helical" evidence="2">
    <location>
        <begin position="207"/>
        <end position="226"/>
    </location>
</feature>
<dbReference type="NCBIfam" id="NF037959">
    <property type="entry name" value="MFS_SpdSyn"/>
    <property type="match status" value="1"/>
</dbReference>